<gene>
    <name evidence="2" type="ORF">OL497_00115</name>
</gene>
<dbReference type="PROSITE" id="PS50005">
    <property type="entry name" value="TPR"/>
    <property type="match status" value="1"/>
</dbReference>
<name>A0ABT3IEA1_9BACT</name>
<dbReference type="SMART" id="SM00028">
    <property type="entry name" value="TPR"/>
    <property type="match status" value="3"/>
</dbReference>
<dbReference type="InterPro" id="IPR011990">
    <property type="entry name" value="TPR-like_helical_dom_sf"/>
</dbReference>
<dbReference type="Gene3D" id="1.25.40.10">
    <property type="entry name" value="Tetratricopeptide repeat domain"/>
    <property type="match status" value="1"/>
</dbReference>
<feature type="repeat" description="TPR" evidence="1">
    <location>
        <begin position="155"/>
        <end position="188"/>
    </location>
</feature>
<dbReference type="SUPFAM" id="SSF48452">
    <property type="entry name" value="TPR-like"/>
    <property type="match status" value="1"/>
</dbReference>
<dbReference type="Proteomes" id="UP001207742">
    <property type="component" value="Unassembled WGS sequence"/>
</dbReference>
<dbReference type="RefSeq" id="WP_264726524.1">
    <property type="nucleotide sequence ID" value="NZ_JAPDNR010000001.1"/>
</dbReference>
<sequence>MDIQDQHIAAKIESIWEEAERLFAQEDFVQYGLKLNAAWDLLPSPKETYYESYDIARFITENYLLQQDYSNAHKWAEVLQQCDMERTHDGEREFVLGKVLYELGETENAATRFMVAMQKSGGRVFVGADEKYLHALNTMIATVEEELPDEVYQQIELLSEEGNELADDDNYDGAIEKFNTALQLVPEPKHQWEASTWLYASLGDMYFFKGDFKTAATHFFDALNCPDALGNGFIHLRLGEALYELKQEEKSLEHLLRAYMLEGEEIFGDENDKYFDFLQDRVEL</sequence>
<keyword evidence="3" id="KW-1185">Reference proteome</keyword>
<dbReference type="EMBL" id="JAPDNS010000001">
    <property type="protein sequence ID" value="MCW3482282.1"/>
    <property type="molecule type" value="Genomic_DNA"/>
</dbReference>
<comment type="caution">
    <text evidence="2">The sequence shown here is derived from an EMBL/GenBank/DDBJ whole genome shotgun (WGS) entry which is preliminary data.</text>
</comment>
<reference evidence="2 3" key="1">
    <citation type="submission" date="2022-10" db="EMBL/GenBank/DDBJ databases">
        <title>Chitinophaga nivalis PC15 sp. nov., isolated from Pyeongchang county, South Korea.</title>
        <authorList>
            <person name="Trinh H.N."/>
        </authorList>
    </citation>
    <scope>NUCLEOTIDE SEQUENCE [LARGE SCALE GENOMIC DNA]</scope>
    <source>
        <strain evidence="2 3">PC14</strain>
    </source>
</reference>
<organism evidence="2 3">
    <name type="scientific">Chitinophaga nivalis</name>
    <dbReference type="NCBI Taxonomy" id="2991709"/>
    <lineage>
        <taxon>Bacteria</taxon>
        <taxon>Pseudomonadati</taxon>
        <taxon>Bacteroidota</taxon>
        <taxon>Chitinophagia</taxon>
        <taxon>Chitinophagales</taxon>
        <taxon>Chitinophagaceae</taxon>
        <taxon>Chitinophaga</taxon>
    </lineage>
</organism>
<evidence type="ECO:0000313" key="2">
    <source>
        <dbReference type="EMBL" id="MCW3482282.1"/>
    </source>
</evidence>
<keyword evidence="1" id="KW-0802">TPR repeat</keyword>
<proteinExistence type="predicted"/>
<evidence type="ECO:0000313" key="3">
    <source>
        <dbReference type="Proteomes" id="UP001207742"/>
    </source>
</evidence>
<protein>
    <recommendedName>
        <fullName evidence="4">Tetratricopeptide repeat protein</fullName>
    </recommendedName>
</protein>
<dbReference type="InterPro" id="IPR019734">
    <property type="entry name" value="TPR_rpt"/>
</dbReference>
<evidence type="ECO:0008006" key="4">
    <source>
        <dbReference type="Google" id="ProtNLM"/>
    </source>
</evidence>
<accession>A0ABT3IEA1</accession>
<evidence type="ECO:0000256" key="1">
    <source>
        <dbReference type="PROSITE-ProRule" id="PRU00339"/>
    </source>
</evidence>